<dbReference type="NCBIfam" id="NF001989">
    <property type="entry name" value="PRK00784.1"/>
    <property type="match status" value="1"/>
</dbReference>
<dbReference type="PANTHER" id="PTHR21343:SF1">
    <property type="entry name" value="COBYRIC ACID SYNTHASE"/>
    <property type="match status" value="1"/>
</dbReference>
<evidence type="ECO:0000256" key="4">
    <source>
        <dbReference type="HAMAP-Rule" id="MF_00028"/>
    </source>
</evidence>
<dbReference type="PROSITE" id="PS51274">
    <property type="entry name" value="GATASE_COBBQ"/>
    <property type="match status" value="1"/>
</dbReference>
<organism evidence="7 8">
    <name type="scientific">Alkaliphilus hydrothermalis</name>
    <dbReference type="NCBI Taxonomy" id="1482730"/>
    <lineage>
        <taxon>Bacteria</taxon>
        <taxon>Bacillati</taxon>
        <taxon>Bacillota</taxon>
        <taxon>Clostridia</taxon>
        <taxon>Peptostreptococcales</taxon>
        <taxon>Natronincolaceae</taxon>
        <taxon>Alkaliphilus</taxon>
    </lineage>
</organism>
<dbReference type="InterPro" id="IPR047045">
    <property type="entry name" value="CobQ_N"/>
</dbReference>
<dbReference type="GO" id="GO:0051921">
    <property type="term" value="F:adenosylcobyric acid synthase (glutamine-hydrolyzing) activity"/>
    <property type="evidence" value="ECO:0007669"/>
    <property type="project" value="UniProtKB-EC"/>
</dbReference>
<comment type="pathway">
    <text evidence="1 4">Cofactor biosynthesis; adenosylcobalamin biosynthesis.</text>
</comment>
<dbReference type="Pfam" id="PF01656">
    <property type="entry name" value="CbiA"/>
    <property type="match status" value="1"/>
</dbReference>
<evidence type="ECO:0000256" key="3">
    <source>
        <dbReference type="ARBA" id="ARBA00022962"/>
    </source>
</evidence>
<protein>
    <recommendedName>
        <fullName evidence="4">Cobyric acid synthase</fullName>
    </recommendedName>
</protein>
<name>A0ABS2NPA5_9FIRM</name>
<dbReference type="InterPro" id="IPR029062">
    <property type="entry name" value="Class_I_gatase-like"/>
</dbReference>
<dbReference type="RefSeq" id="WP_204400676.1">
    <property type="nucleotide sequence ID" value="NZ_JAFBEE010000004.1"/>
</dbReference>
<dbReference type="SUPFAM" id="SSF52540">
    <property type="entry name" value="P-loop containing nucleoside triphosphate hydrolases"/>
    <property type="match status" value="1"/>
</dbReference>
<dbReference type="NCBIfam" id="TIGR00313">
    <property type="entry name" value="cobQ"/>
    <property type="match status" value="1"/>
</dbReference>
<dbReference type="CDD" id="cd01750">
    <property type="entry name" value="GATase1_CobQ"/>
    <property type="match status" value="1"/>
</dbReference>
<dbReference type="Pfam" id="PF07685">
    <property type="entry name" value="GATase_3"/>
    <property type="match status" value="1"/>
</dbReference>
<keyword evidence="8" id="KW-1185">Reference proteome</keyword>
<dbReference type="InterPro" id="IPR011698">
    <property type="entry name" value="GATase_3"/>
</dbReference>
<evidence type="ECO:0000256" key="2">
    <source>
        <dbReference type="ARBA" id="ARBA00022573"/>
    </source>
</evidence>
<feature type="active site" evidence="4">
    <location>
        <position position="444"/>
    </location>
</feature>
<dbReference type="InterPro" id="IPR002586">
    <property type="entry name" value="CobQ/CobB/MinD/ParA_Nub-bd_dom"/>
</dbReference>
<dbReference type="InterPro" id="IPR004459">
    <property type="entry name" value="CobQ_synth"/>
</dbReference>
<feature type="domain" description="CobB/CobQ-like glutamine amidotransferase" evidence="6">
    <location>
        <begin position="253"/>
        <end position="451"/>
    </location>
</feature>
<dbReference type="HAMAP" id="MF_00028">
    <property type="entry name" value="CobQ"/>
    <property type="match status" value="1"/>
</dbReference>
<evidence type="ECO:0000259" key="5">
    <source>
        <dbReference type="Pfam" id="PF01656"/>
    </source>
</evidence>
<evidence type="ECO:0000259" key="6">
    <source>
        <dbReference type="Pfam" id="PF07685"/>
    </source>
</evidence>
<comment type="caution">
    <text evidence="7">The sequence shown here is derived from an EMBL/GenBank/DDBJ whole genome shotgun (WGS) entry which is preliminary data.</text>
</comment>
<sequence>MAGKKVMMQGTASSVGKSLLAAALCRVLYQDGHRVVPFKSQNMALNSFITDEGLEMGRAQVMQAEAANVKPHVLMNPILLKPSADTAAQVIIKGKVQGNMTAASYHKFKPQLKEMLGEVFQELSKDYDMVVMEGAGSPAEINLMENDVVNMGMAEIADAPVILIGDIDRGGVFAALYGTIQLLGEHRKRVKGIIINKFRGDKQILEPGLKMLEDLTGVPVLGVVPYGDFNIEDEDSVTERFNRKVKGEAKIHIDIIHLPHISNFTDFHILETFPEVEIRYVKARDHIENPDMIIIPGSKNTIADLKYIRESGLEKEILQANKKGILIFGICGGYQILGKKIMDPQGVESSLEEIRGLGLLDVETVFEGEKVTTQVEAVIQREDLPFLKSGKDFSIKGYEIHMGRTTLGELAKPLMTITNKLGEEVSYGDGAVNGNLQVMGTYLHGVFDQLNFTSSLINYFMEKKGLDPLGENQMTLEEYKNKEYDKLAKIFRENVDMEKIYRILGGQE</sequence>
<dbReference type="InterPro" id="IPR033949">
    <property type="entry name" value="CobQ_GATase1"/>
</dbReference>
<dbReference type="EMBL" id="JAFBEE010000004">
    <property type="protein sequence ID" value="MBM7614409.1"/>
    <property type="molecule type" value="Genomic_DNA"/>
</dbReference>
<comment type="function">
    <text evidence="4">Catalyzes amidations at positions B, D, E, and G on adenosylcobyrinic A,C-diamide. NH(2) groups are provided by glutamine, and one molecule of ATP is hydrogenolyzed for each amidation.</text>
</comment>
<gene>
    <name evidence="4" type="primary">cobQ</name>
    <name evidence="7" type="ORF">JOC73_000920</name>
</gene>
<feature type="active site" description="Nucleophile" evidence="4">
    <location>
        <position position="331"/>
    </location>
</feature>
<keyword evidence="7" id="KW-0436">Ligase</keyword>
<comment type="similarity">
    <text evidence="4">Belongs to the CobB/CobQ family. CobQ subfamily.</text>
</comment>
<evidence type="ECO:0000256" key="1">
    <source>
        <dbReference type="ARBA" id="ARBA00004953"/>
    </source>
</evidence>
<keyword evidence="3 4" id="KW-0315">Glutamine amidotransferase</keyword>
<proteinExistence type="inferred from homology"/>
<dbReference type="InterPro" id="IPR027417">
    <property type="entry name" value="P-loop_NTPase"/>
</dbReference>
<dbReference type="Gene3D" id="3.40.50.300">
    <property type="entry name" value="P-loop containing nucleotide triphosphate hydrolases"/>
    <property type="match status" value="1"/>
</dbReference>
<dbReference type="Gene3D" id="3.40.50.880">
    <property type="match status" value="1"/>
</dbReference>
<accession>A0ABS2NPA5</accession>
<dbReference type="CDD" id="cd05389">
    <property type="entry name" value="CobQ_N"/>
    <property type="match status" value="1"/>
</dbReference>
<dbReference type="SUPFAM" id="SSF52317">
    <property type="entry name" value="Class I glutamine amidotransferase-like"/>
    <property type="match status" value="1"/>
</dbReference>
<evidence type="ECO:0000313" key="8">
    <source>
        <dbReference type="Proteomes" id="UP001314796"/>
    </source>
</evidence>
<dbReference type="PANTHER" id="PTHR21343">
    <property type="entry name" value="DETHIOBIOTIN SYNTHETASE"/>
    <property type="match status" value="1"/>
</dbReference>
<keyword evidence="2 4" id="KW-0169">Cobalamin biosynthesis</keyword>
<dbReference type="Proteomes" id="UP001314796">
    <property type="component" value="Unassembled WGS sequence"/>
</dbReference>
<evidence type="ECO:0000313" key="7">
    <source>
        <dbReference type="EMBL" id="MBM7614409.1"/>
    </source>
</evidence>
<feature type="domain" description="CobQ/CobB/MinD/ParA nucleotide binding" evidence="5">
    <location>
        <begin position="6"/>
        <end position="227"/>
    </location>
</feature>
<reference evidence="7 8" key="1">
    <citation type="submission" date="2021-01" db="EMBL/GenBank/DDBJ databases">
        <title>Genomic Encyclopedia of Type Strains, Phase IV (KMG-IV): sequencing the most valuable type-strain genomes for metagenomic binning, comparative biology and taxonomic classification.</title>
        <authorList>
            <person name="Goeker M."/>
        </authorList>
    </citation>
    <scope>NUCLEOTIDE SEQUENCE [LARGE SCALE GENOMIC DNA]</scope>
    <source>
        <strain evidence="7 8">DSM 25890</strain>
    </source>
</reference>